<gene>
    <name evidence="1" type="ORF">BSAL_65370</name>
</gene>
<evidence type="ECO:0000313" key="1">
    <source>
        <dbReference type="EMBL" id="CUF74327.1"/>
    </source>
</evidence>
<evidence type="ECO:0000313" key="2">
    <source>
        <dbReference type="Proteomes" id="UP000051952"/>
    </source>
</evidence>
<organism evidence="1 2">
    <name type="scientific">Bodo saltans</name>
    <name type="common">Flagellated protozoan</name>
    <dbReference type="NCBI Taxonomy" id="75058"/>
    <lineage>
        <taxon>Eukaryota</taxon>
        <taxon>Discoba</taxon>
        <taxon>Euglenozoa</taxon>
        <taxon>Kinetoplastea</taxon>
        <taxon>Metakinetoplastina</taxon>
        <taxon>Eubodonida</taxon>
        <taxon>Bodonidae</taxon>
        <taxon>Bodo</taxon>
    </lineage>
</organism>
<keyword evidence="2" id="KW-1185">Reference proteome</keyword>
<dbReference type="Proteomes" id="UP000051952">
    <property type="component" value="Unassembled WGS sequence"/>
</dbReference>
<proteinExistence type="predicted"/>
<accession>A0A0S4INV3</accession>
<name>A0A0S4INV3_BODSA</name>
<dbReference type="VEuPathDB" id="TriTrypDB:BSAL_65370"/>
<dbReference type="EMBL" id="CYKH01000397">
    <property type="protein sequence ID" value="CUF74327.1"/>
    <property type="molecule type" value="Genomic_DNA"/>
</dbReference>
<reference evidence="2" key="1">
    <citation type="submission" date="2015-09" db="EMBL/GenBank/DDBJ databases">
        <authorList>
            <consortium name="Pathogen Informatics"/>
        </authorList>
    </citation>
    <scope>NUCLEOTIDE SEQUENCE [LARGE SCALE GENOMIC DNA]</scope>
    <source>
        <strain evidence="2">Lake Konstanz</strain>
    </source>
</reference>
<sequence>MGVEIHYSNESSDLNNQCEALNTPPRLSPRSSFTVKWEGDAYQHNPYVAAGTQEAARHLGLRNFQCVETFNCGGRTHLHIQFSDGEHASFTFSGRNETTGVLKLVGRVPLSEERIVTHECATTPGKWRNTAIRVLLQDILETGALRVACVKVSSSSVECLLSAEERPMFLDGKRTPILRLGAKNI</sequence>
<dbReference type="AlphaFoldDB" id="A0A0S4INV3"/>
<protein>
    <submittedName>
        <fullName evidence="1">Uncharacterized protein</fullName>
    </submittedName>
</protein>